<proteinExistence type="predicted"/>
<dbReference type="Proteomes" id="UP001638806">
    <property type="component" value="Unassembled WGS sequence"/>
</dbReference>
<reference evidence="1" key="1">
    <citation type="submission" date="2024-12" db="EMBL/GenBank/DDBJ databases">
        <title>Comparative genomics and development of molecular markers within Purpureocillium lilacinum and among Purpureocillium species.</title>
        <authorList>
            <person name="Yeh Z.-Y."/>
            <person name="Ni N.-T."/>
            <person name="Lo P.-H."/>
            <person name="Mushyakhwo K."/>
            <person name="Lin C.-F."/>
            <person name="Nai Y.-S."/>
        </authorList>
    </citation>
    <scope>NUCLEOTIDE SEQUENCE</scope>
    <source>
        <strain evidence="1">NCHU-NPUST-175</strain>
    </source>
</reference>
<keyword evidence="2" id="KW-1185">Reference proteome</keyword>
<protein>
    <submittedName>
        <fullName evidence="1">Uncharacterized protein</fullName>
    </submittedName>
</protein>
<gene>
    <name evidence="1" type="ORF">ACCO45_005552</name>
</gene>
<name>A0ACC4DVR6_PURLI</name>
<organism evidence="1 2">
    <name type="scientific">Purpureocillium lilacinum</name>
    <name type="common">Paecilomyces lilacinus</name>
    <dbReference type="NCBI Taxonomy" id="33203"/>
    <lineage>
        <taxon>Eukaryota</taxon>
        <taxon>Fungi</taxon>
        <taxon>Dikarya</taxon>
        <taxon>Ascomycota</taxon>
        <taxon>Pezizomycotina</taxon>
        <taxon>Sordariomycetes</taxon>
        <taxon>Hypocreomycetidae</taxon>
        <taxon>Hypocreales</taxon>
        <taxon>Ophiocordycipitaceae</taxon>
        <taxon>Purpureocillium</taxon>
    </lineage>
</organism>
<evidence type="ECO:0000313" key="1">
    <source>
        <dbReference type="EMBL" id="KAL3960435.1"/>
    </source>
</evidence>
<evidence type="ECO:0000313" key="2">
    <source>
        <dbReference type="Proteomes" id="UP001638806"/>
    </source>
</evidence>
<sequence>MLVIRGKTCEPLISAMKSHAKGYLSCRGGAVDEAMLMQAFANISPSENCRVDKSVPEAGLPGPRWSRDVGGQNSRSVQMSPGILDAKERQQLQYKDDYRTAISPDGTLSGLLIVDSAQLPMAVRASSARIPTSWQLRRRLSKLTWRVDG</sequence>
<dbReference type="EMBL" id="JBGNUJ010000004">
    <property type="protein sequence ID" value="KAL3960435.1"/>
    <property type="molecule type" value="Genomic_DNA"/>
</dbReference>
<accession>A0ACC4DVR6</accession>
<comment type="caution">
    <text evidence="1">The sequence shown here is derived from an EMBL/GenBank/DDBJ whole genome shotgun (WGS) entry which is preliminary data.</text>
</comment>